<evidence type="ECO:0008006" key="4">
    <source>
        <dbReference type="Google" id="ProtNLM"/>
    </source>
</evidence>
<dbReference type="AlphaFoldDB" id="A0AAX4J4S6"/>
<evidence type="ECO:0000313" key="2">
    <source>
        <dbReference type="EMBL" id="WQF90607.1"/>
    </source>
</evidence>
<organism evidence="2 3">
    <name type="scientific">Colletotrichum destructivum</name>
    <dbReference type="NCBI Taxonomy" id="34406"/>
    <lineage>
        <taxon>Eukaryota</taxon>
        <taxon>Fungi</taxon>
        <taxon>Dikarya</taxon>
        <taxon>Ascomycota</taxon>
        <taxon>Pezizomycotina</taxon>
        <taxon>Sordariomycetes</taxon>
        <taxon>Hypocreomycetidae</taxon>
        <taxon>Glomerellales</taxon>
        <taxon>Glomerellaceae</taxon>
        <taxon>Colletotrichum</taxon>
        <taxon>Colletotrichum destructivum species complex</taxon>
    </lineage>
</organism>
<dbReference type="EMBL" id="CP137316">
    <property type="protein sequence ID" value="WQF90607.1"/>
    <property type="molecule type" value="Genomic_DNA"/>
</dbReference>
<dbReference type="GeneID" id="87952120"/>
<evidence type="ECO:0000256" key="1">
    <source>
        <dbReference type="SAM" id="MobiDB-lite"/>
    </source>
</evidence>
<protein>
    <recommendedName>
        <fullName evidence="4">C2H2-type domain-containing protein</fullName>
    </recommendedName>
</protein>
<gene>
    <name evidence="2" type="ORF">CDEST_15621</name>
</gene>
<sequence>MEDMQPCNPAQYRGISKMNCQICSKQFSTPNALHEHIGFFQSQLQYHIREFLKCLSHTYSHVDNEEEHHEDGNEETEASCELLNKETDNEESVGLEENHDLRCPRRSCSHWNQQHTYKELQRHFAIHTTCHERCPTCGRVMDRVSTFLHHACKYGMATSSGYVLQRRKALRRDVDRQLRMEMLPKPPRSLRPELLATPTTQPHKKRKGVPDEVTVNDSISLIADAHHRMLETQRSVQFTSEVSSSELTEPQESLEYRVPTGLGDEISTEMNNQLGILLDPTNAWLESNNQQLLPSAPDTHIPHMTSVHDQSFLSASYFVGNSQHHNNLIPGSKAPLMFTDTDMMLGSRAPIICRPLQLYEAEPGYRVLESQSGHTSQITGDNSDVFENLGFGSSSTHGGNC</sequence>
<keyword evidence="3" id="KW-1185">Reference proteome</keyword>
<feature type="region of interest" description="Disordered" evidence="1">
    <location>
        <begin position="187"/>
        <end position="211"/>
    </location>
</feature>
<evidence type="ECO:0000313" key="3">
    <source>
        <dbReference type="Proteomes" id="UP001322277"/>
    </source>
</evidence>
<name>A0AAX4J4S6_9PEZI</name>
<proteinExistence type="predicted"/>
<reference evidence="3" key="1">
    <citation type="journal article" date="2023" name="bioRxiv">
        <title>Complete genome of the Medicago anthracnose fungus, Colletotrichum destructivum, reveals a mini-chromosome-like region within a core chromosome.</title>
        <authorList>
            <person name="Lapalu N."/>
            <person name="Simon A."/>
            <person name="Lu A."/>
            <person name="Plaumann P.-L."/>
            <person name="Amselem J."/>
            <person name="Pigne S."/>
            <person name="Auger A."/>
            <person name="Koch C."/>
            <person name="Dallery J.-F."/>
            <person name="O'Connell R.J."/>
        </authorList>
    </citation>
    <scope>NUCLEOTIDE SEQUENCE [LARGE SCALE GENOMIC DNA]</scope>
    <source>
        <strain evidence="3">CBS 520.97</strain>
    </source>
</reference>
<dbReference type="KEGG" id="cdet:87952120"/>
<dbReference type="Proteomes" id="UP001322277">
    <property type="component" value="Chromosome 12"/>
</dbReference>
<accession>A0AAX4J4S6</accession>
<dbReference type="RefSeq" id="XP_062787827.1">
    <property type="nucleotide sequence ID" value="XM_062931776.1"/>
</dbReference>